<dbReference type="PANTHER" id="PTHR30349">
    <property type="entry name" value="PHAGE INTEGRASE-RELATED"/>
    <property type="match status" value="1"/>
</dbReference>
<dbReference type="InterPro" id="IPR044068">
    <property type="entry name" value="CB"/>
</dbReference>
<dbReference type="PANTHER" id="PTHR30349:SF81">
    <property type="entry name" value="TYROSINE RECOMBINASE XERC"/>
    <property type="match status" value="1"/>
</dbReference>
<dbReference type="Gene3D" id="1.10.443.10">
    <property type="entry name" value="Intergrase catalytic core"/>
    <property type="match status" value="1"/>
</dbReference>
<dbReference type="InterPro" id="IPR011010">
    <property type="entry name" value="DNA_brk_join_enz"/>
</dbReference>
<dbReference type="RefSeq" id="WP_307410942.1">
    <property type="nucleotide sequence ID" value="NZ_JAUSUR010000008.1"/>
</dbReference>
<keyword evidence="3" id="KW-0233">DNA recombination</keyword>
<dbReference type="InterPro" id="IPR002104">
    <property type="entry name" value="Integrase_catalytic"/>
</dbReference>
<evidence type="ECO:0000313" key="8">
    <source>
        <dbReference type="Proteomes" id="UP001230220"/>
    </source>
</evidence>
<dbReference type="InterPro" id="IPR010998">
    <property type="entry name" value="Integrase_recombinase_N"/>
</dbReference>
<dbReference type="EMBL" id="JAUSUR010000008">
    <property type="protein sequence ID" value="MDQ0362837.1"/>
    <property type="molecule type" value="Genomic_DNA"/>
</dbReference>
<keyword evidence="1" id="KW-0229">DNA integration</keyword>
<evidence type="ECO:0000256" key="2">
    <source>
        <dbReference type="ARBA" id="ARBA00023125"/>
    </source>
</evidence>
<dbReference type="InterPro" id="IPR004107">
    <property type="entry name" value="Integrase_SAM-like_N"/>
</dbReference>
<reference evidence="7 8" key="1">
    <citation type="submission" date="2023-07" db="EMBL/GenBank/DDBJ databases">
        <title>Genomic Encyclopedia of Type Strains, Phase IV (KMG-IV): sequencing the most valuable type-strain genomes for metagenomic binning, comparative biology and taxonomic classification.</title>
        <authorList>
            <person name="Goeker M."/>
        </authorList>
    </citation>
    <scope>NUCLEOTIDE SEQUENCE [LARGE SCALE GENOMIC DNA]</scope>
    <source>
        <strain evidence="7 8">DSM 16784</strain>
    </source>
</reference>
<keyword evidence="8" id="KW-1185">Reference proteome</keyword>
<dbReference type="CDD" id="cd00798">
    <property type="entry name" value="INT_XerDC_C"/>
    <property type="match status" value="1"/>
</dbReference>
<organism evidence="7 8">
    <name type="scientific">Breznakia pachnodae</name>
    <dbReference type="NCBI Taxonomy" id="265178"/>
    <lineage>
        <taxon>Bacteria</taxon>
        <taxon>Bacillati</taxon>
        <taxon>Bacillota</taxon>
        <taxon>Erysipelotrichia</taxon>
        <taxon>Erysipelotrichales</taxon>
        <taxon>Erysipelotrichaceae</taxon>
        <taxon>Breznakia</taxon>
    </lineage>
</organism>
<evidence type="ECO:0000256" key="4">
    <source>
        <dbReference type="PROSITE-ProRule" id="PRU01248"/>
    </source>
</evidence>
<accession>A0ABU0E7F6</accession>
<dbReference type="PROSITE" id="PS51900">
    <property type="entry name" value="CB"/>
    <property type="match status" value="1"/>
</dbReference>
<name>A0ABU0E7F6_9FIRM</name>
<dbReference type="Pfam" id="PF00589">
    <property type="entry name" value="Phage_integrase"/>
    <property type="match status" value="1"/>
</dbReference>
<feature type="domain" description="Core-binding (CB)" evidence="6">
    <location>
        <begin position="1"/>
        <end position="86"/>
    </location>
</feature>
<protein>
    <submittedName>
        <fullName evidence="7">Integrase/recombinase XerD</fullName>
    </submittedName>
</protein>
<feature type="domain" description="Tyr recombinase" evidence="5">
    <location>
        <begin position="107"/>
        <end position="289"/>
    </location>
</feature>
<evidence type="ECO:0000259" key="5">
    <source>
        <dbReference type="PROSITE" id="PS51898"/>
    </source>
</evidence>
<dbReference type="Proteomes" id="UP001230220">
    <property type="component" value="Unassembled WGS sequence"/>
</dbReference>
<keyword evidence="2 4" id="KW-0238">DNA-binding</keyword>
<dbReference type="SUPFAM" id="SSF56349">
    <property type="entry name" value="DNA breaking-rejoining enzymes"/>
    <property type="match status" value="1"/>
</dbReference>
<dbReference type="PROSITE" id="PS51898">
    <property type="entry name" value="TYR_RECOMBINASE"/>
    <property type="match status" value="1"/>
</dbReference>
<dbReference type="Gene3D" id="1.10.150.130">
    <property type="match status" value="1"/>
</dbReference>
<dbReference type="InterPro" id="IPR050090">
    <property type="entry name" value="Tyrosine_recombinase_XerCD"/>
</dbReference>
<dbReference type="SUPFAM" id="SSF47823">
    <property type="entry name" value="lambda integrase-like, N-terminal domain"/>
    <property type="match status" value="1"/>
</dbReference>
<evidence type="ECO:0000256" key="1">
    <source>
        <dbReference type="ARBA" id="ARBA00022908"/>
    </source>
</evidence>
<sequence>MKIHEAIENYIHYISVVDQKALTTIENYKQDLIQYEAYLKDQGIDEMEDITYAIIESFVLEQSQNKKTNSINRMVVSIRNFHYFISYNFSSVANPAMFLKLSKKSSKLPLFLNESDIEEFLGSFDDQDAIGMYHHSIIELMYGCGLRVSEVCNITMNQLHLSQGFVRCIGKGSKERMVPINDHAKYCLETYIQTIRNDWNTKKLPYLFINHLGNRLNRQYVHKMIKSKLNELDLNDKISAHSFRHSFATHLLNGGADLRSVQELLGHSDISTTQVYTHVQTSRLKDAYLKAHPRRKNK</sequence>
<dbReference type="NCBIfam" id="NF001399">
    <property type="entry name" value="PRK00283.1"/>
    <property type="match status" value="1"/>
</dbReference>
<dbReference type="Pfam" id="PF02899">
    <property type="entry name" value="Phage_int_SAM_1"/>
    <property type="match status" value="1"/>
</dbReference>
<evidence type="ECO:0000313" key="7">
    <source>
        <dbReference type="EMBL" id="MDQ0362837.1"/>
    </source>
</evidence>
<comment type="caution">
    <text evidence="7">The sequence shown here is derived from an EMBL/GenBank/DDBJ whole genome shotgun (WGS) entry which is preliminary data.</text>
</comment>
<evidence type="ECO:0000259" key="6">
    <source>
        <dbReference type="PROSITE" id="PS51900"/>
    </source>
</evidence>
<dbReference type="InterPro" id="IPR013762">
    <property type="entry name" value="Integrase-like_cat_sf"/>
</dbReference>
<gene>
    <name evidence="7" type="ORF">J2S15_003598</name>
</gene>
<proteinExistence type="predicted"/>
<evidence type="ECO:0000256" key="3">
    <source>
        <dbReference type="ARBA" id="ARBA00023172"/>
    </source>
</evidence>